<evidence type="ECO:0000313" key="2">
    <source>
        <dbReference type="EMBL" id="ETI60834.1"/>
    </source>
</evidence>
<proteinExistence type="predicted"/>
<evidence type="ECO:0000313" key="3">
    <source>
        <dbReference type="Proteomes" id="UP000018857"/>
    </source>
</evidence>
<dbReference type="STRING" id="1208321.D104_08130"/>
<sequence>MNFDSRLTLAATVVAVAVAILAAVTLGLKIGHDSRGDRIASLETELQSYRDVNNLNLAETVESILIANKAIEKNISEIKSYSDWKAEEKKLASKISSLSKELDQKTEQLKNEANNSSRLKSELKNKQNQLDNFYPLSEAFWLKWKDIKNFSGFEKIMGIDLISGSFVTVNFQNKPKILYIGNFIEFEAKGSSCKLILSKINTAPPEAYFQNICQKTQDPLK</sequence>
<evidence type="ECO:0000256" key="1">
    <source>
        <dbReference type="SAM" id="Coils"/>
    </source>
</evidence>
<dbReference type="RefSeq" id="WP_024023767.1">
    <property type="nucleotide sequence ID" value="NZ_AYOZ01000012.1"/>
</dbReference>
<organism evidence="2 3">
    <name type="scientific">Marinomonas profundimaris</name>
    <dbReference type="NCBI Taxonomy" id="1208321"/>
    <lineage>
        <taxon>Bacteria</taxon>
        <taxon>Pseudomonadati</taxon>
        <taxon>Pseudomonadota</taxon>
        <taxon>Gammaproteobacteria</taxon>
        <taxon>Oceanospirillales</taxon>
        <taxon>Oceanospirillaceae</taxon>
        <taxon>Marinomonas</taxon>
    </lineage>
</organism>
<dbReference type="PATRIC" id="fig|1208321.3.peg.1609"/>
<feature type="coiled-coil region" evidence="1">
    <location>
        <begin position="88"/>
        <end position="129"/>
    </location>
</feature>
<keyword evidence="3" id="KW-1185">Reference proteome</keyword>
<dbReference type="Proteomes" id="UP000018857">
    <property type="component" value="Unassembled WGS sequence"/>
</dbReference>
<reference evidence="2 3" key="1">
    <citation type="journal article" date="2014" name="Genome Announc.">
        <title>Draft Genome Sequence of Marinomonas sp. Strain D104, a Polycyclic Aromatic Hydrocarbon-Degrading Bacterium from the Deep-Sea Sediment of the Arctic Ocean.</title>
        <authorList>
            <person name="Dong C."/>
            <person name="Bai X."/>
            <person name="Lai Q."/>
            <person name="Xie Y."/>
            <person name="Chen X."/>
            <person name="Shao Z."/>
        </authorList>
    </citation>
    <scope>NUCLEOTIDE SEQUENCE [LARGE SCALE GENOMIC DNA]</scope>
    <source>
        <strain evidence="2 3">D104</strain>
    </source>
</reference>
<keyword evidence="1" id="KW-0175">Coiled coil</keyword>
<gene>
    <name evidence="2" type="ORF">D104_08130</name>
</gene>
<name>W1RYP3_9GAMM</name>
<dbReference type="EMBL" id="AYOZ01000012">
    <property type="protein sequence ID" value="ETI60834.1"/>
    <property type="molecule type" value="Genomic_DNA"/>
</dbReference>
<accession>W1RYP3</accession>
<protein>
    <submittedName>
        <fullName evidence="2">Uncharacterized protein</fullName>
    </submittedName>
</protein>
<dbReference type="AlphaFoldDB" id="W1RYP3"/>
<comment type="caution">
    <text evidence="2">The sequence shown here is derived from an EMBL/GenBank/DDBJ whole genome shotgun (WGS) entry which is preliminary data.</text>
</comment>